<sequence>MKIKIAVVVAATVLTNIWGLQEGTPLEKSIKNGKLIYEELCISCHMGNGKGMGSMIPPLAQSDYLKKFPNESIAAVKFGQKGKIVVNGVEYNGMMPNPGLSNEEIADVMNYIQNSWGNVNKKMVTVKMVEGIKKP</sequence>
<dbReference type="PROSITE" id="PS51007">
    <property type="entry name" value="CYTC"/>
    <property type="match status" value="1"/>
</dbReference>
<evidence type="ECO:0000259" key="5">
    <source>
        <dbReference type="PROSITE" id="PS51007"/>
    </source>
</evidence>
<organism evidence="6 7">
    <name type="scientific">Pedobacter flavus</name>
    <dbReference type="NCBI Taxonomy" id="3113906"/>
    <lineage>
        <taxon>Bacteria</taxon>
        <taxon>Pseudomonadati</taxon>
        <taxon>Bacteroidota</taxon>
        <taxon>Sphingobacteriia</taxon>
        <taxon>Sphingobacteriales</taxon>
        <taxon>Sphingobacteriaceae</taxon>
        <taxon>Pedobacter</taxon>
    </lineage>
</organism>
<dbReference type="InterPro" id="IPR036909">
    <property type="entry name" value="Cyt_c-like_dom_sf"/>
</dbReference>
<gene>
    <name evidence="6" type="ORF">VRU49_08090</name>
</gene>
<proteinExistence type="predicted"/>
<dbReference type="InterPro" id="IPR051459">
    <property type="entry name" value="Cytochrome_c-type_DH"/>
</dbReference>
<protein>
    <submittedName>
        <fullName evidence="6">Cytochrome c</fullName>
    </submittedName>
</protein>
<accession>A0ABU7H287</accession>
<dbReference type="PANTHER" id="PTHR35008">
    <property type="entry name" value="BLL4482 PROTEIN-RELATED"/>
    <property type="match status" value="1"/>
</dbReference>
<feature type="domain" description="Cytochrome c" evidence="5">
    <location>
        <begin position="28"/>
        <end position="116"/>
    </location>
</feature>
<dbReference type="Gene3D" id="1.10.760.10">
    <property type="entry name" value="Cytochrome c-like domain"/>
    <property type="match status" value="1"/>
</dbReference>
<keyword evidence="1 4" id="KW-0349">Heme</keyword>
<dbReference type="PANTHER" id="PTHR35008:SF8">
    <property type="entry name" value="ALCOHOL DEHYDROGENASE CYTOCHROME C SUBUNIT"/>
    <property type="match status" value="1"/>
</dbReference>
<evidence type="ECO:0000256" key="3">
    <source>
        <dbReference type="ARBA" id="ARBA00023004"/>
    </source>
</evidence>
<keyword evidence="3 4" id="KW-0408">Iron</keyword>
<evidence type="ECO:0000256" key="4">
    <source>
        <dbReference type="PROSITE-ProRule" id="PRU00433"/>
    </source>
</evidence>
<reference evidence="6 7" key="1">
    <citation type="submission" date="2024-01" db="EMBL/GenBank/DDBJ databases">
        <title>Pedobacter sp. nov., isolated from oil-contaminated soil.</title>
        <authorList>
            <person name="Le N.T.T."/>
        </authorList>
    </citation>
    <scope>NUCLEOTIDE SEQUENCE [LARGE SCALE GENOMIC DNA]</scope>
    <source>
        <strain evidence="6 7">VNH31</strain>
    </source>
</reference>
<dbReference type="Proteomes" id="UP001337681">
    <property type="component" value="Unassembled WGS sequence"/>
</dbReference>
<dbReference type="InterPro" id="IPR009056">
    <property type="entry name" value="Cyt_c-like_dom"/>
</dbReference>
<evidence type="ECO:0000256" key="2">
    <source>
        <dbReference type="ARBA" id="ARBA00022723"/>
    </source>
</evidence>
<name>A0ABU7H287_9SPHI</name>
<dbReference type="Pfam" id="PF00034">
    <property type="entry name" value="Cytochrom_C"/>
    <property type="match status" value="1"/>
</dbReference>
<dbReference type="EMBL" id="JAZDQU010000002">
    <property type="protein sequence ID" value="MEE1885374.1"/>
    <property type="molecule type" value="Genomic_DNA"/>
</dbReference>
<evidence type="ECO:0000313" key="7">
    <source>
        <dbReference type="Proteomes" id="UP001337681"/>
    </source>
</evidence>
<dbReference type="RefSeq" id="WP_330146272.1">
    <property type="nucleotide sequence ID" value="NZ_JAZDQU010000002.1"/>
</dbReference>
<evidence type="ECO:0000313" key="6">
    <source>
        <dbReference type="EMBL" id="MEE1885374.1"/>
    </source>
</evidence>
<comment type="caution">
    <text evidence="6">The sequence shown here is derived from an EMBL/GenBank/DDBJ whole genome shotgun (WGS) entry which is preliminary data.</text>
</comment>
<keyword evidence="2 4" id="KW-0479">Metal-binding</keyword>
<dbReference type="SUPFAM" id="SSF46626">
    <property type="entry name" value="Cytochrome c"/>
    <property type="match status" value="1"/>
</dbReference>
<evidence type="ECO:0000256" key="1">
    <source>
        <dbReference type="ARBA" id="ARBA00022617"/>
    </source>
</evidence>
<keyword evidence="7" id="KW-1185">Reference proteome</keyword>